<dbReference type="GO" id="GO:0005886">
    <property type="term" value="C:plasma membrane"/>
    <property type="evidence" value="ECO:0007669"/>
    <property type="project" value="TreeGrafter"/>
</dbReference>
<dbReference type="Pfam" id="PF07792">
    <property type="entry name" value="Afi1"/>
    <property type="match status" value="1"/>
</dbReference>
<sequence length="78" mass="8742">MSGDAQHCSFVLLADFDIDRGALLTYQFPQPLGTDEGLLANLMLPDGAERQPEDWTIFFLNQTHFNTIAPRARARAYA</sequence>
<feature type="domain" description="Arf3-interacting protein 1 N-terminal" evidence="1">
    <location>
        <begin position="10"/>
        <end position="64"/>
    </location>
</feature>
<protein>
    <recommendedName>
        <fullName evidence="1">Arf3-interacting protein 1 N-terminal domain-containing protein</fullName>
    </recommendedName>
</protein>
<evidence type="ECO:0000313" key="3">
    <source>
        <dbReference type="Proteomes" id="UP000298390"/>
    </source>
</evidence>
<dbReference type="EMBL" id="SEKV01000089">
    <property type="protein sequence ID" value="TFY64753.1"/>
    <property type="molecule type" value="Genomic_DNA"/>
</dbReference>
<proteinExistence type="predicted"/>
<dbReference type="PANTHER" id="PTHR28245">
    <property type="entry name" value="ARF3-INTERACTING PROTEIN 1"/>
    <property type="match status" value="1"/>
</dbReference>
<dbReference type="AlphaFoldDB" id="A0A4Y9YSL6"/>
<dbReference type="Proteomes" id="UP000298390">
    <property type="component" value="Unassembled WGS sequence"/>
</dbReference>
<dbReference type="InterPro" id="IPR012860">
    <property type="entry name" value="Afi1_N"/>
</dbReference>
<gene>
    <name evidence="2" type="ORF">EVJ58_g2407</name>
</gene>
<name>A0A4Y9YSL6_9APHY</name>
<dbReference type="PANTHER" id="PTHR28245:SF1">
    <property type="entry name" value="ARF3-INTERACTING PROTEIN 1"/>
    <property type="match status" value="1"/>
</dbReference>
<evidence type="ECO:0000259" key="1">
    <source>
        <dbReference type="Pfam" id="PF07792"/>
    </source>
</evidence>
<reference evidence="2 3" key="1">
    <citation type="submission" date="2019-01" db="EMBL/GenBank/DDBJ databases">
        <title>Genome sequencing of the rare red list fungi Fomitopsis rosea.</title>
        <authorList>
            <person name="Buettner E."/>
            <person name="Kellner H."/>
        </authorList>
    </citation>
    <scope>NUCLEOTIDE SEQUENCE [LARGE SCALE GENOMIC DNA]</scope>
    <source>
        <strain evidence="2 3">DSM 105464</strain>
    </source>
</reference>
<accession>A0A4Y9YSL6</accession>
<dbReference type="STRING" id="34475.A0A4Y9YSL6"/>
<evidence type="ECO:0000313" key="2">
    <source>
        <dbReference type="EMBL" id="TFY64753.1"/>
    </source>
</evidence>
<dbReference type="GO" id="GO:0051666">
    <property type="term" value="P:actin cortical patch localization"/>
    <property type="evidence" value="ECO:0007669"/>
    <property type="project" value="TreeGrafter"/>
</dbReference>
<dbReference type="InterPro" id="IPR052809">
    <property type="entry name" value="Actin_polarity_regulatory"/>
</dbReference>
<comment type="caution">
    <text evidence="2">The sequence shown here is derived from an EMBL/GenBank/DDBJ whole genome shotgun (WGS) entry which is preliminary data.</text>
</comment>
<organism evidence="2 3">
    <name type="scientific">Rhodofomes roseus</name>
    <dbReference type="NCBI Taxonomy" id="34475"/>
    <lineage>
        <taxon>Eukaryota</taxon>
        <taxon>Fungi</taxon>
        <taxon>Dikarya</taxon>
        <taxon>Basidiomycota</taxon>
        <taxon>Agaricomycotina</taxon>
        <taxon>Agaricomycetes</taxon>
        <taxon>Polyporales</taxon>
        <taxon>Rhodofomes</taxon>
    </lineage>
</organism>